<keyword evidence="4" id="KW-1185">Reference proteome</keyword>
<gene>
    <name evidence="3" type="ORF">ACFPM1_11025</name>
</gene>
<dbReference type="Gene3D" id="3.40.980.10">
    <property type="entry name" value="MoaB/Mog-like domain"/>
    <property type="match status" value="1"/>
</dbReference>
<dbReference type="InterPro" id="IPR001453">
    <property type="entry name" value="MoaB/Mog_dom"/>
</dbReference>
<accession>A0ABD5R3F1</accession>
<dbReference type="NCBIfam" id="TIGR00177">
    <property type="entry name" value="molyb_syn"/>
    <property type="match status" value="1"/>
</dbReference>
<dbReference type="EMBL" id="JBHSKY010000008">
    <property type="protein sequence ID" value="MFC5279281.1"/>
    <property type="molecule type" value="Genomic_DNA"/>
</dbReference>
<dbReference type="PANTHER" id="PTHR13939">
    <property type="entry name" value="NICOTINAMIDE-NUCLEOTIDE AMIDOHYDROLASE PNCC"/>
    <property type="match status" value="1"/>
</dbReference>
<proteinExistence type="predicted"/>
<dbReference type="CDD" id="cd00885">
    <property type="entry name" value="cinA"/>
    <property type="match status" value="1"/>
</dbReference>
<dbReference type="RefSeq" id="WP_256411843.1">
    <property type="nucleotide sequence ID" value="NZ_JANHDM010000006.1"/>
</dbReference>
<dbReference type="PANTHER" id="PTHR13939:SF0">
    <property type="entry name" value="NMN AMIDOHYDROLASE-LIKE PROTEIN YFAY"/>
    <property type="match status" value="1"/>
</dbReference>
<evidence type="ECO:0000313" key="3">
    <source>
        <dbReference type="EMBL" id="MFC5279281.1"/>
    </source>
</evidence>
<feature type="compositionally biased region" description="Basic and acidic residues" evidence="1">
    <location>
        <begin position="254"/>
        <end position="271"/>
    </location>
</feature>
<evidence type="ECO:0000313" key="4">
    <source>
        <dbReference type="Proteomes" id="UP001596118"/>
    </source>
</evidence>
<evidence type="ECO:0000259" key="2">
    <source>
        <dbReference type="SMART" id="SM00852"/>
    </source>
</evidence>
<feature type="domain" description="MoaB/Mog" evidence="2">
    <location>
        <begin position="4"/>
        <end position="172"/>
    </location>
</feature>
<dbReference type="InterPro" id="IPR036425">
    <property type="entry name" value="MoaB/Mog-like_dom_sf"/>
</dbReference>
<comment type="caution">
    <text evidence="3">The sequence shown here is derived from an EMBL/GenBank/DDBJ whole genome shotgun (WGS) entry which is preliminary data.</text>
</comment>
<feature type="region of interest" description="Disordered" evidence="1">
    <location>
        <begin position="241"/>
        <end position="271"/>
    </location>
</feature>
<dbReference type="SUPFAM" id="SSF53218">
    <property type="entry name" value="Molybdenum cofactor biosynthesis proteins"/>
    <property type="match status" value="1"/>
</dbReference>
<evidence type="ECO:0000256" key="1">
    <source>
        <dbReference type="SAM" id="MobiDB-lite"/>
    </source>
</evidence>
<dbReference type="InterPro" id="IPR050101">
    <property type="entry name" value="CinA"/>
</dbReference>
<protein>
    <submittedName>
        <fullName evidence="3">Competence/damage-inducible protein A</fullName>
    </submittedName>
</protein>
<sequence>MEVALITVGDELLSGDTVNTNANWLAARLAERGVSVTRILSVPDDRETIAERVATYGDAFDRVVVTGGIGGTPDDVTVEAVADAFGRDLAVSELARADVEERLAEIATRIPDRDLDVDVDREAALPAASRPLPNEAGLAPGCVLENVYVLPGIPEELKTMFESVADEFAGERRSRFLYTVEPEANIVPALEEAMNRFDVTVGCYPDREAGHNRLKLVGTDDEELAAGSDWLLGAINVSETPVSRDWGEEGAEDRDERSSDRDDGERPESAP</sequence>
<name>A0ABD5R3F1_9EURY</name>
<reference evidence="3 4" key="1">
    <citation type="journal article" date="2019" name="Int. J. Syst. Evol. Microbiol.">
        <title>The Global Catalogue of Microorganisms (GCM) 10K type strain sequencing project: providing services to taxonomists for standard genome sequencing and annotation.</title>
        <authorList>
            <consortium name="The Broad Institute Genomics Platform"/>
            <consortium name="The Broad Institute Genome Sequencing Center for Infectious Disease"/>
            <person name="Wu L."/>
            <person name="Ma J."/>
        </authorList>
    </citation>
    <scope>NUCLEOTIDE SEQUENCE [LARGE SCALE GENOMIC DNA]</scope>
    <source>
        <strain evidence="3 4">CGMCC 1.12124</strain>
    </source>
</reference>
<organism evidence="3 4">
    <name type="scientific">Halorubrum rubrum</name>
    <dbReference type="NCBI Taxonomy" id="1126240"/>
    <lineage>
        <taxon>Archaea</taxon>
        <taxon>Methanobacteriati</taxon>
        <taxon>Methanobacteriota</taxon>
        <taxon>Stenosarchaea group</taxon>
        <taxon>Halobacteria</taxon>
        <taxon>Halobacteriales</taxon>
        <taxon>Haloferacaceae</taxon>
        <taxon>Halorubrum</taxon>
    </lineage>
</organism>
<dbReference type="SMART" id="SM00852">
    <property type="entry name" value="MoCF_biosynth"/>
    <property type="match status" value="1"/>
</dbReference>
<dbReference type="Pfam" id="PF00994">
    <property type="entry name" value="MoCF_biosynth"/>
    <property type="match status" value="1"/>
</dbReference>
<dbReference type="Proteomes" id="UP001596118">
    <property type="component" value="Unassembled WGS sequence"/>
</dbReference>
<dbReference type="AlphaFoldDB" id="A0ABD5R3F1"/>